<dbReference type="InterPro" id="IPR019079">
    <property type="entry name" value="Capsule_synth_CapA"/>
</dbReference>
<dbReference type="CDD" id="cd07381">
    <property type="entry name" value="MPP_CapA"/>
    <property type="match status" value="1"/>
</dbReference>
<keyword evidence="4" id="KW-1185">Reference proteome</keyword>
<comment type="caution">
    <text evidence="3">The sequence shown here is derived from an EMBL/GenBank/DDBJ whole genome shotgun (WGS) entry which is preliminary data.</text>
</comment>
<gene>
    <name evidence="3" type="ORF">LXN57_17740</name>
</gene>
<name>A0ABT0Y056_9ACTN</name>
<dbReference type="PANTHER" id="PTHR33393:SF13">
    <property type="entry name" value="PGA BIOSYNTHESIS PROTEIN CAPA"/>
    <property type="match status" value="1"/>
</dbReference>
<dbReference type="RefSeq" id="WP_251799272.1">
    <property type="nucleotide sequence ID" value="NZ_JAMQOL010000022.1"/>
</dbReference>
<dbReference type="Gene3D" id="3.60.21.10">
    <property type="match status" value="1"/>
</dbReference>
<protein>
    <submittedName>
        <fullName evidence="3">CapA family protein</fullName>
    </submittedName>
</protein>
<feature type="domain" description="Capsule synthesis protein CapA" evidence="2">
    <location>
        <begin position="64"/>
        <end position="303"/>
    </location>
</feature>
<dbReference type="Proteomes" id="UP001523216">
    <property type="component" value="Unassembled WGS sequence"/>
</dbReference>
<proteinExistence type="inferred from homology"/>
<evidence type="ECO:0000313" key="3">
    <source>
        <dbReference type="EMBL" id="MCM4079418.1"/>
    </source>
</evidence>
<accession>A0ABT0Y056</accession>
<dbReference type="SUPFAM" id="SSF56300">
    <property type="entry name" value="Metallo-dependent phosphatases"/>
    <property type="match status" value="1"/>
</dbReference>
<dbReference type="InterPro" id="IPR052169">
    <property type="entry name" value="CW_Biosynth-Accessory"/>
</dbReference>
<evidence type="ECO:0000313" key="4">
    <source>
        <dbReference type="Proteomes" id="UP001523216"/>
    </source>
</evidence>
<dbReference type="SMART" id="SM00854">
    <property type="entry name" value="PGA_cap"/>
    <property type="match status" value="1"/>
</dbReference>
<dbReference type="Pfam" id="PF09587">
    <property type="entry name" value="PGA_cap"/>
    <property type="match status" value="1"/>
</dbReference>
<dbReference type="InterPro" id="IPR029052">
    <property type="entry name" value="Metallo-depent_PP-like"/>
</dbReference>
<dbReference type="EMBL" id="JAMQOL010000022">
    <property type="protein sequence ID" value="MCM4079418.1"/>
    <property type="molecule type" value="Genomic_DNA"/>
</dbReference>
<dbReference type="PANTHER" id="PTHR33393">
    <property type="entry name" value="POLYGLUTAMINE SYNTHESIS ACCESSORY PROTEIN RV0574C-RELATED"/>
    <property type="match status" value="1"/>
</dbReference>
<evidence type="ECO:0000256" key="1">
    <source>
        <dbReference type="ARBA" id="ARBA00005662"/>
    </source>
</evidence>
<comment type="similarity">
    <text evidence="1">Belongs to the CapA family.</text>
</comment>
<organism evidence="3 4">
    <name type="scientific">Paractinoplanes hotanensis</name>
    <dbReference type="NCBI Taxonomy" id="2906497"/>
    <lineage>
        <taxon>Bacteria</taxon>
        <taxon>Bacillati</taxon>
        <taxon>Actinomycetota</taxon>
        <taxon>Actinomycetes</taxon>
        <taxon>Micromonosporales</taxon>
        <taxon>Micromonosporaceae</taxon>
        <taxon>Paractinoplanes</taxon>
    </lineage>
</organism>
<reference evidence="3 4" key="1">
    <citation type="submission" date="2022-06" db="EMBL/GenBank/DDBJ databases">
        <title>Actinoplanes abujensis sp. nov., isolated from Nigerian arid soil.</title>
        <authorList>
            <person name="Ding P."/>
        </authorList>
    </citation>
    <scope>NUCLEOTIDE SEQUENCE [LARGE SCALE GENOMIC DNA]</scope>
    <source>
        <strain evidence="4">TRM88002</strain>
    </source>
</reference>
<sequence>MSSTESSGKAGKLLRATLGLVVVAAATGVASHAMGLWQINDPQDPPAPVRAVAEPVAVSGRTVTVLAGGSILPTPELRDQARRDGGGTRPDFAAVLAGARPAVSAADLALCHLDAPLRRGNGIYLGDPELARAIADAGFDGCSTAAAHAFDQGTAGLTATLDALEKAKVGHSGTYRSEDQSGSPRLYTADGVKIAHLSYTLGLNGQKVPPGREWAVARPTVEKIRDDAREARDAGATIVVVSVDWGSLGENEPDVDQQTLARSIATMRNVDIVFGHGAHVVQPVERIGDKWIIYGLGDLASRHPQPVNGNREGSMMRVIFAPAGEKGRWKVAAVEALPTFIDLNPHIRLIDLEQALASPALPAGRREIYEAAATRIQSHLLNRGGGVSTFYVRGVGR</sequence>
<evidence type="ECO:0000259" key="2">
    <source>
        <dbReference type="SMART" id="SM00854"/>
    </source>
</evidence>